<dbReference type="Proteomes" id="UP000663203">
    <property type="component" value="Chromosome"/>
</dbReference>
<dbReference type="AlphaFoldDB" id="A0A8A2VR61"/>
<keyword evidence="4 6" id="KW-0067">ATP-binding</keyword>
<dbReference type="SMART" id="SM00382">
    <property type="entry name" value="AAA"/>
    <property type="match status" value="1"/>
</dbReference>
<evidence type="ECO:0000256" key="2">
    <source>
        <dbReference type="ARBA" id="ARBA00022448"/>
    </source>
</evidence>
<accession>A0A8A2VR61</accession>
<name>A0A8A2VR61_9EURY</name>
<dbReference type="GO" id="GO:0016887">
    <property type="term" value="F:ATP hydrolysis activity"/>
    <property type="evidence" value="ECO:0007669"/>
    <property type="project" value="InterPro"/>
</dbReference>
<gene>
    <name evidence="6" type="ORF">J0X25_06315</name>
</gene>
<dbReference type="GO" id="GO:0015833">
    <property type="term" value="P:peptide transport"/>
    <property type="evidence" value="ECO:0007669"/>
    <property type="project" value="InterPro"/>
</dbReference>
<evidence type="ECO:0000256" key="3">
    <source>
        <dbReference type="ARBA" id="ARBA00022741"/>
    </source>
</evidence>
<dbReference type="InterPro" id="IPR017871">
    <property type="entry name" value="ABC_transporter-like_CS"/>
</dbReference>
<organism evidence="6 7">
    <name type="scientific">Haloterrigena alkaliphila</name>
    <dbReference type="NCBI Taxonomy" id="2816475"/>
    <lineage>
        <taxon>Archaea</taxon>
        <taxon>Methanobacteriati</taxon>
        <taxon>Methanobacteriota</taxon>
        <taxon>Stenosarchaea group</taxon>
        <taxon>Halobacteria</taxon>
        <taxon>Halobacteriales</taxon>
        <taxon>Natrialbaceae</taxon>
        <taxon>Haloterrigena</taxon>
    </lineage>
</organism>
<dbReference type="PANTHER" id="PTHR43776">
    <property type="entry name" value="TRANSPORT ATP-BINDING PROTEIN"/>
    <property type="match status" value="1"/>
</dbReference>
<dbReference type="InterPro" id="IPR027417">
    <property type="entry name" value="P-loop_NTPase"/>
</dbReference>
<dbReference type="KEGG" id="hakz:J0X25_06315"/>
<evidence type="ECO:0000313" key="6">
    <source>
        <dbReference type="EMBL" id="QSX00569.1"/>
    </source>
</evidence>
<dbReference type="PROSITE" id="PS50893">
    <property type="entry name" value="ABC_TRANSPORTER_2"/>
    <property type="match status" value="1"/>
</dbReference>
<dbReference type="InterPro" id="IPR050319">
    <property type="entry name" value="ABC_transp_ATP-bind"/>
</dbReference>
<dbReference type="FunFam" id="3.40.50.300:FF:000016">
    <property type="entry name" value="Oligopeptide ABC transporter ATP-binding component"/>
    <property type="match status" value="1"/>
</dbReference>
<evidence type="ECO:0000256" key="1">
    <source>
        <dbReference type="ARBA" id="ARBA00005417"/>
    </source>
</evidence>
<keyword evidence="3" id="KW-0547">Nucleotide-binding</keyword>
<feature type="domain" description="ABC transporter" evidence="5">
    <location>
        <begin position="46"/>
        <end position="285"/>
    </location>
</feature>
<dbReference type="InterPro" id="IPR003593">
    <property type="entry name" value="AAA+_ATPase"/>
</dbReference>
<dbReference type="Pfam" id="PF00005">
    <property type="entry name" value="ABC_tran"/>
    <property type="match status" value="1"/>
</dbReference>
<dbReference type="PROSITE" id="PS00211">
    <property type="entry name" value="ABC_TRANSPORTER_1"/>
    <property type="match status" value="1"/>
</dbReference>
<dbReference type="GeneID" id="63186902"/>
<dbReference type="SUPFAM" id="SSF52540">
    <property type="entry name" value="P-loop containing nucleoside triphosphate hydrolases"/>
    <property type="match status" value="1"/>
</dbReference>
<reference evidence="6 7" key="1">
    <citation type="submission" date="2021-03" db="EMBL/GenBank/DDBJ databases">
        <title>Haloterrigena longa sp. nov. and Haloterrigena limicola sp. nov., extremely halophilic archaea isolated from a salt lake.</title>
        <authorList>
            <person name="Henglin C."/>
        </authorList>
    </citation>
    <scope>NUCLEOTIDE SEQUENCE [LARGE SCALE GENOMIC DNA]</scope>
    <source>
        <strain evidence="6 7">KZCA68</strain>
    </source>
</reference>
<proteinExistence type="inferred from homology"/>
<evidence type="ECO:0000256" key="4">
    <source>
        <dbReference type="ARBA" id="ARBA00022840"/>
    </source>
</evidence>
<evidence type="ECO:0000313" key="7">
    <source>
        <dbReference type="Proteomes" id="UP000663203"/>
    </source>
</evidence>
<protein>
    <submittedName>
        <fullName evidence="6">ATP-binding cassette domain-containing protein</fullName>
    </submittedName>
</protein>
<keyword evidence="2" id="KW-0813">Transport</keyword>
<dbReference type="InterPro" id="IPR003439">
    <property type="entry name" value="ABC_transporter-like_ATP-bd"/>
</dbReference>
<dbReference type="RefSeq" id="WP_207290289.1">
    <property type="nucleotide sequence ID" value="NZ_CP071462.1"/>
</dbReference>
<dbReference type="CDD" id="cd03257">
    <property type="entry name" value="ABC_NikE_OppD_transporters"/>
    <property type="match status" value="1"/>
</dbReference>
<dbReference type="Pfam" id="PF08352">
    <property type="entry name" value="oligo_HPY"/>
    <property type="match status" value="1"/>
</dbReference>
<dbReference type="Gene3D" id="3.40.50.300">
    <property type="entry name" value="P-loop containing nucleotide triphosphate hydrolases"/>
    <property type="match status" value="1"/>
</dbReference>
<dbReference type="GO" id="GO:0055085">
    <property type="term" value="P:transmembrane transport"/>
    <property type="evidence" value="ECO:0007669"/>
    <property type="project" value="UniProtKB-ARBA"/>
</dbReference>
<comment type="similarity">
    <text evidence="1">Belongs to the ABC transporter superfamily.</text>
</comment>
<dbReference type="GO" id="GO:0005524">
    <property type="term" value="F:ATP binding"/>
    <property type="evidence" value="ECO:0007669"/>
    <property type="project" value="UniProtKB-KW"/>
</dbReference>
<evidence type="ECO:0000259" key="5">
    <source>
        <dbReference type="PROSITE" id="PS50893"/>
    </source>
</evidence>
<sequence>MSRPDEPIGFGDTDLEHGETVLEVDGLTKHFAADSGLFAGVNFDPDRFPPVSFGVDRVEAVDDVSLEIEMGETLGLVGESGCGKSTLGRTILRLIDPTDGTIRFKGEDLSEMSDEQLRRKRSEIQMIFQDPQSSLDPRMKIGQIIEEPMRAHGMFDDEGREARAKELLEKVGLDPRHYNRHPHAFSGGQRQRINLARALSVDPDFVVCDEPVSALDVSIQAQVMNTMEELQEEFGLTYLFIAHDLSVIRYISDRVAVMYLGHIVEVAEKEELFENPKHPYTKALLESIPVPDPRESGVRGVLEGEVPSPQNPPSGCRFRTRCPQLIAPDEYDLTDEEWAHTRAFMRAVKRRTFEPMPATEIRREFFGGDLPRGEAGEIVADAVELVASDREGGNSSEAGDTDADRDGWTDAADLLLESFAERSICARERPAYDLESELGTETHFAACHLHR</sequence>
<dbReference type="EMBL" id="CP071462">
    <property type="protein sequence ID" value="QSX00569.1"/>
    <property type="molecule type" value="Genomic_DNA"/>
</dbReference>
<dbReference type="InterPro" id="IPR013563">
    <property type="entry name" value="Oligopep_ABC_C"/>
</dbReference>
<dbReference type="PANTHER" id="PTHR43776:SF7">
    <property type="entry name" value="D,D-DIPEPTIDE TRANSPORT ATP-BINDING PROTEIN DDPF-RELATED"/>
    <property type="match status" value="1"/>
</dbReference>
<keyword evidence="7" id="KW-1185">Reference proteome</keyword>
<dbReference type="NCBIfam" id="TIGR01727">
    <property type="entry name" value="oligo_HPY"/>
    <property type="match status" value="1"/>
</dbReference>